<comment type="subcellular location">
    <subcellularLocation>
        <location evidence="2">Mitochondrion membrane</location>
        <topology evidence="2">Multi-pass membrane protein</topology>
    </subcellularLocation>
    <subcellularLocation>
        <location evidence="16">Plastid</location>
        <location evidence="16">Chloroplast thylakoid membrane</location>
        <topology evidence="16">Multi-pass membrane protein</topology>
    </subcellularLocation>
</comment>
<accession>A0A6M8NM29</accession>
<evidence type="ECO:0000256" key="17">
    <source>
        <dbReference type="RuleBase" id="RU003641"/>
    </source>
</evidence>
<dbReference type="GeneID" id="55758234"/>
<dbReference type="HAMAP" id="MF_01394">
    <property type="entry name" value="NDH1_NuoA"/>
    <property type="match status" value="1"/>
</dbReference>
<name>A0A6M8NM29_9BRYO</name>
<keyword evidence="10 16" id="KW-1278">Translocase</keyword>
<geneLocation type="chloroplast" evidence="18"/>
<feature type="transmembrane region" description="Helical" evidence="16">
    <location>
        <begin position="6"/>
        <end position="27"/>
    </location>
</feature>
<comment type="catalytic activity">
    <reaction evidence="15">
        <text>a ubiquinone + NADH + 5 H(+)(in) = a ubiquinol + NAD(+) + 4 H(+)(out)</text>
        <dbReference type="Rhea" id="RHEA:29091"/>
        <dbReference type="Rhea" id="RHEA-COMP:9565"/>
        <dbReference type="Rhea" id="RHEA-COMP:9566"/>
        <dbReference type="ChEBI" id="CHEBI:15378"/>
        <dbReference type="ChEBI" id="CHEBI:16389"/>
        <dbReference type="ChEBI" id="CHEBI:17976"/>
        <dbReference type="ChEBI" id="CHEBI:57540"/>
        <dbReference type="ChEBI" id="CHEBI:57945"/>
        <dbReference type="EC" id="7.1.1.2"/>
    </reaction>
</comment>
<evidence type="ECO:0000256" key="2">
    <source>
        <dbReference type="ARBA" id="ARBA00004225"/>
    </source>
</evidence>
<dbReference type="GO" id="GO:0016655">
    <property type="term" value="F:oxidoreductase activity, acting on NAD(P)H, quinone or similar compound as acceptor"/>
    <property type="evidence" value="ECO:0007669"/>
    <property type="project" value="UniProtKB-UniRule"/>
</dbReference>
<dbReference type="GO" id="GO:0048038">
    <property type="term" value="F:quinone binding"/>
    <property type="evidence" value="ECO:0007669"/>
    <property type="project" value="UniProtKB-KW"/>
</dbReference>
<keyword evidence="14 16" id="KW-0472">Membrane</keyword>
<gene>
    <name evidence="16 18" type="primary">ndhC</name>
</gene>
<keyword evidence="5 18" id="KW-0150">Chloroplast</keyword>
<evidence type="ECO:0000313" key="18">
    <source>
        <dbReference type="EMBL" id="QKG04565.1"/>
    </source>
</evidence>
<keyword evidence="12 16" id="KW-0520">NAD</keyword>
<evidence type="ECO:0000256" key="1">
    <source>
        <dbReference type="ARBA" id="ARBA00003257"/>
    </source>
</evidence>
<evidence type="ECO:0000256" key="11">
    <source>
        <dbReference type="ARBA" id="ARBA00022989"/>
    </source>
</evidence>
<keyword evidence="7 16" id="KW-0874">Quinone</keyword>
<evidence type="ECO:0000256" key="5">
    <source>
        <dbReference type="ARBA" id="ARBA00022528"/>
    </source>
</evidence>
<evidence type="ECO:0000256" key="14">
    <source>
        <dbReference type="ARBA" id="ARBA00023136"/>
    </source>
</evidence>
<dbReference type="GO" id="GO:0031966">
    <property type="term" value="C:mitochondrial membrane"/>
    <property type="evidence" value="ECO:0007669"/>
    <property type="project" value="UniProtKB-SubCell"/>
</dbReference>
<evidence type="ECO:0000256" key="9">
    <source>
        <dbReference type="ARBA" id="ARBA00022957"/>
    </source>
</evidence>
<dbReference type="InterPro" id="IPR038430">
    <property type="entry name" value="NDAH_ubi_oxred_su3_sf"/>
</dbReference>
<dbReference type="InterPro" id="IPR023043">
    <property type="entry name" value="NAD(P)H_OxRDtase_bac/plastid"/>
</dbReference>
<evidence type="ECO:0000256" key="4">
    <source>
        <dbReference type="ARBA" id="ARBA00022448"/>
    </source>
</evidence>
<comment type="catalytic activity">
    <reaction evidence="16 17">
        <text>a plastoquinone + NADPH + (n+1) H(+)(in) = a plastoquinol + NADP(+) + n H(+)(out)</text>
        <dbReference type="Rhea" id="RHEA:42612"/>
        <dbReference type="Rhea" id="RHEA-COMP:9561"/>
        <dbReference type="Rhea" id="RHEA-COMP:9562"/>
        <dbReference type="ChEBI" id="CHEBI:15378"/>
        <dbReference type="ChEBI" id="CHEBI:17757"/>
        <dbReference type="ChEBI" id="CHEBI:57783"/>
        <dbReference type="ChEBI" id="CHEBI:58349"/>
        <dbReference type="ChEBI" id="CHEBI:62192"/>
    </reaction>
</comment>
<evidence type="ECO:0000256" key="15">
    <source>
        <dbReference type="ARBA" id="ARBA00049551"/>
    </source>
</evidence>
<dbReference type="AlphaFoldDB" id="A0A6M8NM29"/>
<comment type="similarity">
    <text evidence="3 16 17">Belongs to the complex I subunit 3 family.</text>
</comment>
<evidence type="ECO:0000256" key="8">
    <source>
        <dbReference type="ARBA" id="ARBA00022857"/>
    </source>
</evidence>
<keyword evidence="6 16" id="KW-0812">Transmembrane</keyword>
<evidence type="ECO:0000256" key="6">
    <source>
        <dbReference type="ARBA" id="ARBA00022692"/>
    </source>
</evidence>
<evidence type="ECO:0000256" key="13">
    <source>
        <dbReference type="ARBA" id="ARBA00023078"/>
    </source>
</evidence>
<dbReference type="RefSeq" id="YP_009867352.1">
    <property type="nucleotide sequence ID" value="NC_049071.1"/>
</dbReference>
<evidence type="ECO:0000256" key="3">
    <source>
        <dbReference type="ARBA" id="ARBA00008472"/>
    </source>
</evidence>
<comment type="subunit">
    <text evidence="16">NDH is composed of at least 16 different subunits, 5 of which are encoded in the nucleus.</text>
</comment>
<dbReference type="InterPro" id="IPR000440">
    <property type="entry name" value="NADH_UbQ/plastoQ_OxRdtase_su3"/>
</dbReference>
<evidence type="ECO:0000256" key="10">
    <source>
        <dbReference type="ARBA" id="ARBA00022967"/>
    </source>
</evidence>
<protein>
    <recommendedName>
        <fullName evidence="16">NAD(P)H-quinone oxidoreductase subunit 3, chloroplastic</fullName>
        <ecNumber evidence="16">7.1.1.-</ecNumber>
    </recommendedName>
    <alternativeName>
        <fullName evidence="16">NAD(P)H dehydrogenase subunit 3</fullName>
    </alternativeName>
    <alternativeName>
        <fullName evidence="16">NADH-plastoquinone oxidoreductase subunit 3</fullName>
    </alternativeName>
</protein>
<evidence type="ECO:0000256" key="12">
    <source>
        <dbReference type="ARBA" id="ARBA00023027"/>
    </source>
</evidence>
<dbReference type="GO" id="GO:0009535">
    <property type="term" value="C:chloroplast thylakoid membrane"/>
    <property type="evidence" value="ECO:0007669"/>
    <property type="project" value="UniProtKB-SubCell"/>
</dbReference>
<proteinExistence type="inferred from homology"/>
<dbReference type="FunFam" id="1.20.58.1610:FF:000001">
    <property type="entry name" value="NAD(P)H-quinone oxidoreductase subunit 3, chloroplastic"/>
    <property type="match status" value="1"/>
</dbReference>
<evidence type="ECO:0000256" key="7">
    <source>
        <dbReference type="ARBA" id="ARBA00022719"/>
    </source>
</evidence>
<dbReference type="GO" id="GO:0030964">
    <property type="term" value="C:NADH dehydrogenase complex"/>
    <property type="evidence" value="ECO:0007669"/>
    <property type="project" value="TreeGrafter"/>
</dbReference>
<comment type="catalytic activity">
    <reaction evidence="16 17">
        <text>a plastoquinone + NADH + (n+1) H(+)(in) = a plastoquinol + NAD(+) + n H(+)(out)</text>
        <dbReference type="Rhea" id="RHEA:42608"/>
        <dbReference type="Rhea" id="RHEA-COMP:9561"/>
        <dbReference type="Rhea" id="RHEA-COMP:9562"/>
        <dbReference type="ChEBI" id="CHEBI:15378"/>
        <dbReference type="ChEBI" id="CHEBI:17757"/>
        <dbReference type="ChEBI" id="CHEBI:57540"/>
        <dbReference type="ChEBI" id="CHEBI:57945"/>
        <dbReference type="ChEBI" id="CHEBI:62192"/>
    </reaction>
</comment>
<dbReference type="EMBL" id="MT354753">
    <property type="protein sequence ID" value="QKG04565.1"/>
    <property type="molecule type" value="Genomic_DNA"/>
</dbReference>
<organism evidence="18">
    <name type="scientific">Sarmentypnum sarmentosum</name>
    <dbReference type="NCBI Taxonomy" id="294397"/>
    <lineage>
        <taxon>Eukaryota</taxon>
        <taxon>Viridiplantae</taxon>
        <taxon>Streptophyta</taxon>
        <taxon>Embryophyta</taxon>
        <taxon>Bryophyta</taxon>
        <taxon>Bryophytina</taxon>
        <taxon>Bryopsida</taxon>
        <taxon>Bryidae</taxon>
        <taxon>Hypnanae</taxon>
        <taxon>Hypnales</taxon>
        <taxon>Amblystegiaceae</taxon>
        <taxon>Sarmentypnum</taxon>
    </lineage>
</organism>
<comment type="function">
    <text evidence="1">Core subunit of the mitochondrial membrane respiratory chain NADH dehydrogenase (Complex I) that is believed to belong to the minimal assembly required for catalysis. Complex I functions in the transfer of electrons from NADH to the respiratory chain. The immediate electron acceptor for the enzyme is believed to be ubiquinone.</text>
</comment>
<sequence>MFLLPKYNSFFIFLLIASFIPILAFSISKILRPISNNDQGPEKLTSYESGIEPMGDAWIQFQIRYYMFALVFVIFDIETVFLYPWAMSFNKLGLSAFIEALVFVFILIIGLVYAWRKGALEWS</sequence>
<keyword evidence="11 16" id="KW-1133">Transmembrane helix</keyword>
<dbReference type="PANTHER" id="PTHR11058:SF9">
    <property type="entry name" value="NADH-UBIQUINONE OXIDOREDUCTASE CHAIN 3"/>
    <property type="match status" value="1"/>
</dbReference>
<dbReference type="Pfam" id="PF00507">
    <property type="entry name" value="Oxidored_q4"/>
    <property type="match status" value="1"/>
</dbReference>
<evidence type="ECO:0000256" key="16">
    <source>
        <dbReference type="HAMAP-Rule" id="MF_01394"/>
    </source>
</evidence>
<dbReference type="GO" id="GO:0019684">
    <property type="term" value="P:photosynthesis, light reaction"/>
    <property type="evidence" value="ECO:0007669"/>
    <property type="project" value="UniProtKB-UniRule"/>
</dbReference>
<keyword evidence="8 16" id="KW-0521">NADP</keyword>
<dbReference type="EC" id="7.1.1.-" evidence="16"/>
<keyword evidence="9 16" id="KW-0618">Plastoquinone</keyword>
<reference evidence="18" key="1">
    <citation type="submission" date="2020-04" db="EMBL/GenBank/DDBJ databases">
        <title>Comparing eight complete plastid genomes from three families of Amblystegiaceae, Calliergonaceaea and Hypnaceae mosses.</title>
        <authorList>
            <person name="Sheng W."/>
        </authorList>
    </citation>
    <scope>NUCLEOTIDE SEQUENCE</scope>
</reference>
<dbReference type="PANTHER" id="PTHR11058">
    <property type="entry name" value="NADH-UBIQUINONE OXIDOREDUCTASE CHAIN 3"/>
    <property type="match status" value="1"/>
</dbReference>
<feature type="transmembrane region" description="Helical" evidence="16">
    <location>
        <begin position="92"/>
        <end position="115"/>
    </location>
</feature>
<keyword evidence="18" id="KW-0934">Plastid</keyword>
<comment type="function">
    <text evidence="16">NDH shuttles electrons from NAD(P)H:plastoquinone, via FMN and iron-sulfur (Fe-S) centers, to quinones in the photosynthetic chain and possibly in a chloroplast respiratory chain. The immediate electron acceptor for the enzyme in this species is believed to be plastoquinone. Couples the redox reaction to proton translocation, and thus conserves the redox energy in a proton gradient.</text>
</comment>
<keyword evidence="13 16" id="KW-0793">Thylakoid</keyword>
<feature type="transmembrane region" description="Helical" evidence="16">
    <location>
        <begin position="65"/>
        <end position="86"/>
    </location>
</feature>
<keyword evidence="4 16" id="KW-0813">Transport</keyword>
<dbReference type="GO" id="GO:0008137">
    <property type="term" value="F:NADH dehydrogenase (ubiquinone) activity"/>
    <property type="evidence" value="ECO:0007669"/>
    <property type="project" value="UniProtKB-EC"/>
</dbReference>
<dbReference type="Gene3D" id="1.20.58.1610">
    <property type="entry name" value="NADH:ubiquinone/plastoquinone oxidoreductase, chain 3"/>
    <property type="match status" value="1"/>
</dbReference>